<comment type="caution">
    <text evidence="12">The sequence shown here is derived from an EMBL/GenBank/DDBJ whole genome shotgun (WGS) entry which is preliminary data.</text>
</comment>
<evidence type="ECO:0000313" key="12">
    <source>
        <dbReference type="EMBL" id="RRT45550.1"/>
    </source>
</evidence>
<dbReference type="FunFam" id="3.30.160.60:FF:000118">
    <property type="entry name" value="Ataxin-7-like protein 3"/>
    <property type="match status" value="1"/>
</dbReference>
<dbReference type="InterPro" id="IPR013246">
    <property type="entry name" value="SAGA_su_Sgf11"/>
</dbReference>
<dbReference type="EMBL" id="AMZH03015766">
    <property type="protein sequence ID" value="RRT45550.1"/>
    <property type="molecule type" value="Genomic_DNA"/>
</dbReference>
<dbReference type="GO" id="GO:0071819">
    <property type="term" value="C:DUBm complex"/>
    <property type="evidence" value="ECO:0007669"/>
    <property type="project" value="TreeGrafter"/>
</dbReference>
<keyword evidence="8" id="KW-0804">Transcription</keyword>
<dbReference type="PANTHER" id="PTHR47674:SF3">
    <property type="entry name" value="SAGA-ASSOCIATED FACTOR 11"/>
    <property type="match status" value="1"/>
</dbReference>
<organism evidence="12 13">
    <name type="scientific">Ensete ventricosum</name>
    <name type="common">Abyssinian banana</name>
    <name type="synonym">Musa ensete</name>
    <dbReference type="NCBI Taxonomy" id="4639"/>
    <lineage>
        <taxon>Eukaryota</taxon>
        <taxon>Viridiplantae</taxon>
        <taxon>Streptophyta</taxon>
        <taxon>Embryophyta</taxon>
        <taxon>Tracheophyta</taxon>
        <taxon>Spermatophyta</taxon>
        <taxon>Magnoliopsida</taxon>
        <taxon>Liliopsida</taxon>
        <taxon>Zingiberales</taxon>
        <taxon>Musaceae</taxon>
        <taxon>Ensete</taxon>
    </lineage>
</organism>
<dbReference type="Gene3D" id="3.30.160.60">
    <property type="entry name" value="Classic Zinc Finger"/>
    <property type="match status" value="1"/>
</dbReference>
<evidence type="ECO:0000256" key="3">
    <source>
        <dbReference type="ARBA" id="ARBA00022771"/>
    </source>
</evidence>
<evidence type="ECO:0000256" key="1">
    <source>
        <dbReference type="ARBA" id="ARBA00004123"/>
    </source>
</evidence>
<evidence type="ECO:0000313" key="13">
    <source>
        <dbReference type="Proteomes" id="UP000287651"/>
    </source>
</evidence>
<evidence type="ECO:0000256" key="2">
    <source>
        <dbReference type="ARBA" id="ARBA00022723"/>
    </source>
</evidence>
<evidence type="ECO:0000256" key="6">
    <source>
        <dbReference type="ARBA" id="ARBA00023015"/>
    </source>
</evidence>
<proteinExistence type="inferred from homology"/>
<keyword evidence="6" id="KW-0805">Transcription regulation</keyword>
<evidence type="ECO:0000256" key="4">
    <source>
        <dbReference type="ARBA" id="ARBA00022833"/>
    </source>
</evidence>
<feature type="region of interest" description="Disordered" evidence="11">
    <location>
        <begin position="143"/>
        <end position="162"/>
    </location>
</feature>
<feature type="compositionally biased region" description="Acidic residues" evidence="11">
    <location>
        <begin position="153"/>
        <end position="162"/>
    </location>
</feature>
<dbReference type="AlphaFoldDB" id="A0A426Y1T1"/>
<accession>A0A426Y1T1</accession>
<protein>
    <recommendedName>
        <fullName evidence="10">SAGA-associated factor 11</fullName>
    </recommendedName>
</protein>
<comment type="subcellular location">
    <subcellularLocation>
        <location evidence="1 10">Nucleus</location>
    </subcellularLocation>
</comment>
<dbReference type="Pfam" id="PF08209">
    <property type="entry name" value="Sgf11"/>
    <property type="match status" value="1"/>
</dbReference>
<dbReference type="Proteomes" id="UP000287651">
    <property type="component" value="Unassembled WGS sequence"/>
</dbReference>
<evidence type="ECO:0000256" key="7">
    <source>
        <dbReference type="ARBA" id="ARBA00023159"/>
    </source>
</evidence>
<keyword evidence="4" id="KW-0862">Zinc</keyword>
<evidence type="ECO:0000256" key="8">
    <source>
        <dbReference type="ARBA" id="ARBA00023163"/>
    </source>
</evidence>
<reference evidence="12 13" key="1">
    <citation type="journal article" date="2014" name="Agronomy (Basel)">
        <title>A Draft Genome Sequence for Ensete ventricosum, the Drought-Tolerant Tree Against Hunger.</title>
        <authorList>
            <person name="Harrison J."/>
            <person name="Moore K.A."/>
            <person name="Paszkiewicz K."/>
            <person name="Jones T."/>
            <person name="Grant M."/>
            <person name="Ambacheew D."/>
            <person name="Muzemil S."/>
            <person name="Studholme D.J."/>
        </authorList>
    </citation>
    <scope>NUCLEOTIDE SEQUENCE [LARGE SCALE GENOMIC DNA]</scope>
</reference>
<keyword evidence="5" id="KW-0156">Chromatin regulator</keyword>
<comment type="similarity">
    <text evidence="10">Belongs to the SGF11 family.</text>
</comment>
<keyword evidence="2" id="KW-0479">Metal-binding</keyword>
<keyword evidence="9" id="KW-0539">Nucleus</keyword>
<keyword evidence="7 10" id="KW-0010">Activator</keyword>
<feature type="non-terminal residue" evidence="12">
    <location>
        <position position="1"/>
    </location>
</feature>
<sequence>VDVASECHRIARLGLDRNLEEEEEELRLSAQARVADPGSSGESNSKNVVDIFGQTHPAIAGETFNCMNCGRPVTAGRFAPHLEKCMGKAKTISNHLCVVWASFQGRKARTKATRSSTIARNRHSRGSPVTVYAPYSNATNSNIVPNGTTAGEEYTDYTFEEP</sequence>
<dbReference type="GO" id="GO:0070461">
    <property type="term" value="C:SAGA-type complex"/>
    <property type="evidence" value="ECO:0007669"/>
    <property type="project" value="UniProtKB-ARBA"/>
</dbReference>
<dbReference type="PANTHER" id="PTHR47674">
    <property type="entry name" value="SAGA-ASSOCIATED FACTOR 11"/>
    <property type="match status" value="1"/>
</dbReference>
<evidence type="ECO:0000256" key="9">
    <source>
        <dbReference type="ARBA" id="ARBA00023242"/>
    </source>
</evidence>
<keyword evidence="3" id="KW-0863">Zinc-finger</keyword>
<name>A0A426Y1T1_ENSVE</name>
<evidence type="ECO:0000256" key="10">
    <source>
        <dbReference type="RuleBase" id="RU261113"/>
    </source>
</evidence>
<gene>
    <name evidence="12" type="ORF">B296_00030549</name>
</gene>
<evidence type="ECO:0000256" key="5">
    <source>
        <dbReference type="ARBA" id="ARBA00022853"/>
    </source>
</evidence>
<dbReference type="GO" id="GO:0008270">
    <property type="term" value="F:zinc ion binding"/>
    <property type="evidence" value="ECO:0007669"/>
    <property type="project" value="UniProtKB-KW"/>
</dbReference>
<evidence type="ECO:0000256" key="11">
    <source>
        <dbReference type="SAM" id="MobiDB-lite"/>
    </source>
</evidence>
<dbReference type="GO" id="GO:0006325">
    <property type="term" value="P:chromatin organization"/>
    <property type="evidence" value="ECO:0007669"/>
    <property type="project" value="UniProtKB-KW"/>
</dbReference>